<evidence type="ECO:0008006" key="5">
    <source>
        <dbReference type="Google" id="ProtNLM"/>
    </source>
</evidence>
<name>A0A8J3DCS4_9BACT</name>
<reference evidence="3" key="2">
    <citation type="submission" date="2020-09" db="EMBL/GenBank/DDBJ databases">
        <authorList>
            <person name="Sun Q."/>
            <person name="Kim S."/>
        </authorList>
    </citation>
    <scope>NUCLEOTIDE SEQUENCE</scope>
    <source>
        <strain evidence="3">KCTC 12870</strain>
    </source>
</reference>
<evidence type="ECO:0000313" key="4">
    <source>
        <dbReference type="Proteomes" id="UP000642829"/>
    </source>
</evidence>
<keyword evidence="1" id="KW-0472">Membrane</keyword>
<protein>
    <recommendedName>
        <fullName evidence="5">PEP-CTERM sorting domain-containing protein</fullName>
    </recommendedName>
</protein>
<proteinExistence type="predicted"/>
<organism evidence="3 4">
    <name type="scientific">Cerasicoccus arenae</name>
    <dbReference type="NCBI Taxonomy" id="424488"/>
    <lineage>
        <taxon>Bacteria</taxon>
        <taxon>Pseudomonadati</taxon>
        <taxon>Verrucomicrobiota</taxon>
        <taxon>Opitutia</taxon>
        <taxon>Puniceicoccales</taxon>
        <taxon>Cerasicoccaceae</taxon>
        <taxon>Cerasicoccus</taxon>
    </lineage>
</organism>
<keyword evidence="1" id="KW-0812">Transmembrane</keyword>
<keyword evidence="2" id="KW-0732">Signal</keyword>
<feature type="chain" id="PRO_5035185528" description="PEP-CTERM sorting domain-containing protein" evidence="2">
    <location>
        <begin position="21"/>
        <end position="208"/>
    </location>
</feature>
<comment type="caution">
    <text evidence="3">The sequence shown here is derived from an EMBL/GenBank/DDBJ whole genome shotgun (WGS) entry which is preliminary data.</text>
</comment>
<feature type="transmembrane region" description="Helical" evidence="1">
    <location>
        <begin position="187"/>
        <end position="203"/>
    </location>
</feature>
<dbReference type="RefSeq" id="WP_189514833.1">
    <property type="nucleotide sequence ID" value="NZ_BMXG01000012.1"/>
</dbReference>
<evidence type="ECO:0000313" key="3">
    <source>
        <dbReference type="EMBL" id="GHC04045.1"/>
    </source>
</evidence>
<gene>
    <name evidence="3" type="ORF">GCM10007047_20860</name>
</gene>
<dbReference type="Proteomes" id="UP000642829">
    <property type="component" value="Unassembled WGS sequence"/>
</dbReference>
<dbReference type="NCBIfam" id="TIGR02595">
    <property type="entry name" value="PEP_CTERM"/>
    <property type="match status" value="1"/>
</dbReference>
<reference evidence="3" key="1">
    <citation type="journal article" date="2014" name="Int. J. Syst. Evol. Microbiol.">
        <title>Complete genome sequence of Corynebacterium casei LMG S-19264T (=DSM 44701T), isolated from a smear-ripened cheese.</title>
        <authorList>
            <consortium name="US DOE Joint Genome Institute (JGI-PGF)"/>
            <person name="Walter F."/>
            <person name="Albersmeier A."/>
            <person name="Kalinowski J."/>
            <person name="Ruckert C."/>
        </authorList>
    </citation>
    <scope>NUCLEOTIDE SEQUENCE</scope>
    <source>
        <strain evidence="3">KCTC 12870</strain>
    </source>
</reference>
<evidence type="ECO:0000256" key="2">
    <source>
        <dbReference type="SAM" id="SignalP"/>
    </source>
</evidence>
<keyword evidence="1" id="KW-1133">Transmembrane helix</keyword>
<keyword evidence="4" id="KW-1185">Reference proteome</keyword>
<feature type="signal peptide" evidence="2">
    <location>
        <begin position="1"/>
        <end position="20"/>
    </location>
</feature>
<dbReference type="AlphaFoldDB" id="A0A8J3DCS4"/>
<sequence length="208" mass="21823">MKRSPFTAIVFALTCTTSFASVTFSINKDGLQNASGTATNGMSFGFIVDTSGTNTFDLGNYTAWDITTNGQFLSLDGGNTFTDDWFVYGGTLGSSQTPPQTQNGSLFGFGDGTVLGNANIQNNNISNGNQFVLVWFPSENANTSSIYGAAGDNGSNMVVPPNGFSNTPPSALNTLTPSFTVAAVPEPSTYAAIFGVAMLLYAGKRRHK</sequence>
<accession>A0A8J3DCS4</accession>
<evidence type="ECO:0000256" key="1">
    <source>
        <dbReference type="SAM" id="Phobius"/>
    </source>
</evidence>
<dbReference type="InterPro" id="IPR013424">
    <property type="entry name" value="Ice-binding_C"/>
</dbReference>
<dbReference type="EMBL" id="BMXG01000012">
    <property type="protein sequence ID" value="GHC04045.1"/>
    <property type="molecule type" value="Genomic_DNA"/>
</dbReference>